<evidence type="ECO:0000256" key="1">
    <source>
        <dbReference type="SAM" id="MobiDB-lite"/>
    </source>
</evidence>
<evidence type="ECO:0000313" key="2">
    <source>
        <dbReference type="EMBL" id="KAK3586279.1"/>
    </source>
</evidence>
<feature type="region of interest" description="Disordered" evidence="1">
    <location>
        <begin position="58"/>
        <end position="86"/>
    </location>
</feature>
<evidence type="ECO:0000313" key="3">
    <source>
        <dbReference type="Proteomes" id="UP001195483"/>
    </source>
</evidence>
<comment type="caution">
    <text evidence="2">The sequence shown here is derived from an EMBL/GenBank/DDBJ whole genome shotgun (WGS) entry which is preliminary data.</text>
</comment>
<keyword evidence="3" id="KW-1185">Reference proteome</keyword>
<feature type="compositionally biased region" description="Basic and acidic residues" evidence="1">
    <location>
        <begin position="1"/>
        <end position="35"/>
    </location>
</feature>
<reference evidence="2" key="1">
    <citation type="journal article" date="2021" name="Genome Biol. Evol.">
        <title>A High-Quality Reference Genome for a Parasitic Bivalve with Doubly Uniparental Inheritance (Bivalvia: Unionida).</title>
        <authorList>
            <person name="Smith C.H."/>
        </authorList>
    </citation>
    <scope>NUCLEOTIDE SEQUENCE</scope>
    <source>
        <strain evidence="2">CHS0354</strain>
    </source>
</reference>
<reference evidence="2" key="3">
    <citation type="submission" date="2023-05" db="EMBL/GenBank/DDBJ databases">
        <authorList>
            <person name="Smith C.H."/>
        </authorList>
    </citation>
    <scope>NUCLEOTIDE SEQUENCE</scope>
    <source>
        <strain evidence="2">CHS0354</strain>
        <tissue evidence="2">Mantle</tissue>
    </source>
</reference>
<sequence length="86" mass="10111">MTIQLMHEEVENIKEAGSEERRERKGLKRELEVQGRGKKGNVTESHLTYEEFPRKHLGVKMKESKEKDVQSVLHEPRNPTTDEEVR</sequence>
<feature type="compositionally biased region" description="Basic and acidic residues" evidence="1">
    <location>
        <begin position="58"/>
        <end position="77"/>
    </location>
</feature>
<accession>A0AAE0S6Z1</accession>
<dbReference type="Proteomes" id="UP001195483">
    <property type="component" value="Unassembled WGS sequence"/>
</dbReference>
<gene>
    <name evidence="2" type="ORF">CHS0354_009230</name>
</gene>
<name>A0AAE0S6Z1_9BIVA</name>
<dbReference type="AlphaFoldDB" id="A0AAE0S6Z1"/>
<dbReference type="EMBL" id="JAEAOA010000597">
    <property type="protein sequence ID" value="KAK3586279.1"/>
    <property type="molecule type" value="Genomic_DNA"/>
</dbReference>
<feature type="region of interest" description="Disordered" evidence="1">
    <location>
        <begin position="1"/>
        <end position="46"/>
    </location>
</feature>
<proteinExistence type="predicted"/>
<reference evidence="2" key="2">
    <citation type="journal article" date="2021" name="Genome Biol. Evol.">
        <title>Developing a high-quality reference genome for a parasitic bivalve with doubly uniparental inheritance (Bivalvia: Unionida).</title>
        <authorList>
            <person name="Smith C.H."/>
        </authorList>
    </citation>
    <scope>NUCLEOTIDE SEQUENCE</scope>
    <source>
        <strain evidence="2">CHS0354</strain>
        <tissue evidence="2">Mantle</tissue>
    </source>
</reference>
<protein>
    <submittedName>
        <fullName evidence="2">Uncharacterized protein</fullName>
    </submittedName>
</protein>
<organism evidence="2 3">
    <name type="scientific">Potamilus streckersoni</name>
    <dbReference type="NCBI Taxonomy" id="2493646"/>
    <lineage>
        <taxon>Eukaryota</taxon>
        <taxon>Metazoa</taxon>
        <taxon>Spiralia</taxon>
        <taxon>Lophotrochozoa</taxon>
        <taxon>Mollusca</taxon>
        <taxon>Bivalvia</taxon>
        <taxon>Autobranchia</taxon>
        <taxon>Heteroconchia</taxon>
        <taxon>Palaeoheterodonta</taxon>
        <taxon>Unionida</taxon>
        <taxon>Unionoidea</taxon>
        <taxon>Unionidae</taxon>
        <taxon>Ambleminae</taxon>
        <taxon>Lampsilini</taxon>
        <taxon>Potamilus</taxon>
    </lineage>
</organism>